<evidence type="ECO:0000259" key="2">
    <source>
        <dbReference type="Pfam" id="PF05726"/>
    </source>
</evidence>
<dbReference type="SUPFAM" id="SSF51182">
    <property type="entry name" value="RmlC-like cupins"/>
    <property type="match status" value="1"/>
</dbReference>
<evidence type="ECO:0000256" key="1">
    <source>
        <dbReference type="SAM" id="MobiDB-lite"/>
    </source>
</evidence>
<dbReference type="Gene3D" id="2.60.120.10">
    <property type="entry name" value="Jelly Rolls"/>
    <property type="match status" value="1"/>
</dbReference>
<sequence>MFYLDVLAKPEKDIDRPNPSQECMVYVLEGSIELGGQTYQGGDVIILENEQCMTSKSHCRLLMLGGETWPEVPFIEWNFVSFDKARIEQAKEDWREQRFPKIPGDDNEHTPLP</sequence>
<feature type="region of interest" description="Disordered" evidence="1">
    <location>
        <begin position="93"/>
        <end position="113"/>
    </location>
</feature>
<organism evidence="3 4">
    <name type="scientific">Alkalimarinus alittae</name>
    <dbReference type="NCBI Taxonomy" id="2961619"/>
    <lineage>
        <taxon>Bacteria</taxon>
        <taxon>Pseudomonadati</taxon>
        <taxon>Pseudomonadota</taxon>
        <taxon>Gammaproteobacteria</taxon>
        <taxon>Alteromonadales</taxon>
        <taxon>Alteromonadaceae</taxon>
        <taxon>Alkalimarinus</taxon>
    </lineage>
</organism>
<dbReference type="InterPro" id="IPR008778">
    <property type="entry name" value="Pirin_C_dom"/>
</dbReference>
<protein>
    <recommendedName>
        <fullName evidence="2">Pirin C-terminal domain-containing protein</fullName>
    </recommendedName>
</protein>
<name>A0ABY6N6I1_9ALTE</name>
<gene>
    <name evidence="3" type="ORF">NKI27_08155</name>
</gene>
<evidence type="ECO:0000313" key="4">
    <source>
        <dbReference type="Proteomes" id="UP001163739"/>
    </source>
</evidence>
<proteinExistence type="predicted"/>
<dbReference type="EMBL" id="CP100390">
    <property type="protein sequence ID" value="UZE97694.1"/>
    <property type="molecule type" value="Genomic_DNA"/>
</dbReference>
<dbReference type="RefSeq" id="WP_265049170.1">
    <property type="nucleotide sequence ID" value="NZ_CP100390.1"/>
</dbReference>
<feature type="domain" description="Pirin C-terminal" evidence="2">
    <location>
        <begin position="3"/>
        <end position="99"/>
    </location>
</feature>
<evidence type="ECO:0000313" key="3">
    <source>
        <dbReference type="EMBL" id="UZE97694.1"/>
    </source>
</evidence>
<accession>A0ABY6N6I1</accession>
<reference evidence="3" key="1">
    <citation type="submission" date="2022-06" db="EMBL/GenBank/DDBJ databases">
        <title>Alkalimarinus sp. nov., isolated from gut of a Alitta virens.</title>
        <authorList>
            <person name="Yang A.I."/>
            <person name="Shin N.-R."/>
        </authorList>
    </citation>
    <scope>NUCLEOTIDE SEQUENCE</scope>
    <source>
        <strain evidence="3">A2M4</strain>
    </source>
</reference>
<dbReference type="Pfam" id="PF05726">
    <property type="entry name" value="Pirin_C"/>
    <property type="match status" value="1"/>
</dbReference>
<dbReference type="InterPro" id="IPR014710">
    <property type="entry name" value="RmlC-like_jellyroll"/>
</dbReference>
<dbReference type="InterPro" id="IPR011051">
    <property type="entry name" value="RmlC_Cupin_sf"/>
</dbReference>
<dbReference type="Proteomes" id="UP001163739">
    <property type="component" value="Chromosome"/>
</dbReference>
<keyword evidence="4" id="KW-1185">Reference proteome</keyword>
<dbReference type="CDD" id="cd02247">
    <property type="entry name" value="cupin_pirin_C"/>
    <property type="match status" value="1"/>
</dbReference>